<evidence type="ECO:0000313" key="3">
    <source>
        <dbReference type="Proteomes" id="UP001187315"/>
    </source>
</evidence>
<gene>
    <name evidence="2" type="ORF">Q7C36_020534</name>
</gene>
<evidence type="ECO:0000256" key="1">
    <source>
        <dbReference type="SAM" id="MobiDB-lite"/>
    </source>
</evidence>
<feature type="compositionally biased region" description="Basic and acidic residues" evidence="1">
    <location>
        <begin position="9"/>
        <end position="21"/>
    </location>
</feature>
<protein>
    <submittedName>
        <fullName evidence="2">Uncharacterized protein</fullName>
    </submittedName>
</protein>
<name>A0AA88IUC1_TACVA</name>
<feature type="region of interest" description="Disordered" evidence="1">
    <location>
        <begin position="1"/>
        <end position="71"/>
    </location>
</feature>
<dbReference type="Proteomes" id="UP001187315">
    <property type="component" value="Unassembled WGS sequence"/>
</dbReference>
<dbReference type="EMBL" id="JAVHJS010000022">
    <property type="protein sequence ID" value="KAK2821191.1"/>
    <property type="molecule type" value="Genomic_DNA"/>
</dbReference>
<proteinExistence type="predicted"/>
<evidence type="ECO:0000313" key="2">
    <source>
        <dbReference type="EMBL" id="KAK2821191.1"/>
    </source>
</evidence>
<organism evidence="2 3">
    <name type="scientific">Tachysurus vachellii</name>
    <name type="common">Darkbarbel catfish</name>
    <name type="synonym">Pelteobagrus vachellii</name>
    <dbReference type="NCBI Taxonomy" id="175792"/>
    <lineage>
        <taxon>Eukaryota</taxon>
        <taxon>Metazoa</taxon>
        <taxon>Chordata</taxon>
        <taxon>Craniata</taxon>
        <taxon>Vertebrata</taxon>
        <taxon>Euteleostomi</taxon>
        <taxon>Actinopterygii</taxon>
        <taxon>Neopterygii</taxon>
        <taxon>Teleostei</taxon>
        <taxon>Ostariophysi</taxon>
        <taxon>Siluriformes</taxon>
        <taxon>Bagridae</taxon>
        <taxon>Tachysurus</taxon>
    </lineage>
</organism>
<reference evidence="2" key="1">
    <citation type="submission" date="2023-08" db="EMBL/GenBank/DDBJ databases">
        <title>Pelteobagrus vachellii genome.</title>
        <authorList>
            <person name="Liu H."/>
        </authorList>
    </citation>
    <scope>NUCLEOTIDE SEQUENCE</scope>
    <source>
        <strain evidence="2">PRFRI_2022a</strain>
        <tissue evidence="2">Muscle</tissue>
    </source>
</reference>
<sequence length="96" mass="10890">MLPKKFVSRRYDSDEAKREEPSLPQACARVHSRSNETAVLPLNQTERENKPPGSQRASHLAASQKARETPGRFPLVRNLQNNVEEEEVSMYSCAHT</sequence>
<accession>A0AA88IUC1</accession>
<dbReference type="AlphaFoldDB" id="A0AA88IUC1"/>
<comment type="caution">
    <text evidence="2">The sequence shown here is derived from an EMBL/GenBank/DDBJ whole genome shotgun (WGS) entry which is preliminary data.</text>
</comment>
<keyword evidence="3" id="KW-1185">Reference proteome</keyword>